<sequence length="244" mass="26076">MSENEVVFSIARHAAWAPGVTSPERWEAWAREPWRLAGTDEPKVAAMPAMLRRRAGQLGRMALEVAYECLGQRTDVPTVFCSRHGEVGRAVDLLDDLARGEPLSPTGFGLAVHNASAGLFSIARADRANHVALAGGSATLEHAVIEACGLLADGADMVLLVACDAPLPDVLAGFEDCDEQPYAFAWAMVPAAAQPVRLSWRAGQAGAAPSRQPGALDVLRFQLAQAPTLVRDAAGRRWTWCRDA</sequence>
<gene>
    <name evidence="2" type="ORF">NX786_00665</name>
</gene>
<protein>
    <submittedName>
        <fullName evidence="2">Beta-ketoacyl synthase chain length factor</fullName>
    </submittedName>
</protein>
<dbReference type="RefSeq" id="WP_259447121.1">
    <property type="nucleotide sequence ID" value="NZ_CP119520.1"/>
</dbReference>
<accession>A0ABT2BRW5</accession>
<dbReference type="EMBL" id="JANUHC010000001">
    <property type="protein sequence ID" value="MCS0627860.1"/>
    <property type="molecule type" value="Genomic_DNA"/>
</dbReference>
<dbReference type="SUPFAM" id="SSF53901">
    <property type="entry name" value="Thiolase-like"/>
    <property type="match status" value="1"/>
</dbReference>
<dbReference type="InterPro" id="IPR014030">
    <property type="entry name" value="Ketoacyl_synth_N"/>
</dbReference>
<dbReference type="InterPro" id="IPR016039">
    <property type="entry name" value="Thiolase-like"/>
</dbReference>
<reference evidence="2" key="1">
    <citation type="submission" date="2022-08" db="EMBL/GenBank/DDBJ databases">
        <title>Reclassification of Massilia species as members of the genera Telluria, Duganella, Pseudoduganella, Mokoshia gen. nov. and Zemynaea gen. nov. using orthogonal and non-orthogonal genome-based approaches.</title>
        <authorList>
            <person name="Bowman J.P."/>
        </authorList>
    </citation>
    <scope>NUCLEOTIDE SEQUENCE</scope>
    <source>
        <strain evidence="2">LMG 11547</strain>
    </source>
</reference>
<feature type="domain" description="Beta-ketoacyl synthase-like N-terminal" evidence="1">
    <location>
        <begin position="26"/>
        <end position="240"/>
    </location>
</feature>
<evidence type="ECO:0000313" key="2">
    <source>
        <dbReference type="EMBL" id="MCS0627860.1"/>
    </source>
</evidence>
<proteinExistence type="predicted"/>
<organism evidence="2 3">
    <name type="scientific">Telluria mixta</name>
    <dbReference type="NCBI Taxonomy" id="34071"/>
    <lineage>
        <taxon>Bacteria</taxon>
        <taxon>Pseudomonadati</taxon>
        <taxon>Pseudomonadota</taxon>
        <taxon>Betaproteobacteria</taxon>
        <taxon>Burkholderiales</taxon>
        <taxon>Oxalobacteraceae</taxon>
        <taxon>Telluria group</taxon>
        <taxon>Telluria</taxon>
    </lineage>
</organism>
<name>A0ABT2BRW5_9BURK</name>
<evidence type="ECO:0000313" key="3">
    <source>
        <dbReference type="Proteomes" id="UP001165263"/>
    </source>
</evidence>
<dbReference type="Pfam" id="PF13723">
    <property type="entry name" value="Ketoacyl-synt_2"/>
    <property type="match status" value="1"/>
</dbReference>
<keyword evidence="3" id="KW-1185">Reference proteome</keyword>
<comment type="caution">
    <text evidence="2">The sequence shown here is derived from an EMBL/GenBank/DDBJ whole genome shotgun (WGS) entry which is preliminary data.</text>
</comment>
<dbReference type="Proteomes" id="UP001165263">
    <property type="component" value="Unassembled WGS sequence"/>
</dbReference>
<evidence type="ECO:0000259" key="1">
    <source>
        <dbReference type="Pfam" id="PF13723"/>
    </source>
</evidence>